<evidence type="ECO:0000313" key="2">
    <source>
        <dbReference type="EMBL" id="KAG8055609.1"/>
    </source>
</evidence>
<sequence>MRAARFQRSDVMKTFIPTAEDIQALADLQQAVANLRAYLGLASVASTLPIFPYGVTGFLTAPSPPSPHAEAEAQVERKDREALSPILIKEATNQQGDVALVESLRTVTLATPDEESHNGSLDASTRSFHDSTNDDVVDPAPQPLPPSADDDGADPKEEGDYMGSDDEGQEGEDDDEDAMLGGAAYRRDQHAVFFRDSSGTAVDGGEKLRATLAVDGGEKPRAMTSDPIPRVRCGEPFGEDWHVAGHEVKASPVLLRRDAASMALARERERGELLDDRGKVSEVDDGGKVAEVDDEGKVAEVEGGGGGAMTGIEGGSGVGLQTRRDEAKRRSFPLLDRSR</sequence>
<proteinExistence type="predicted"/>
<protein>
    <submittedName>
        <fullName evidence="2">Uncharacterized protein</fullName>
    </submittedName>
</protein>
<feature type="compositionally biased region" description="Acidic residues" evidence="1">
    <location>
        <begin position="163"/>
        <end position="178"/>
    </location>
</feature>
<dbReference type="AlphaFoldDB" id="A0A8J5VU24"/>
<dbReference type="OrthoDB" id="696374at2759"/>
<keyword evidence="3" id="KW-1185">Reference proteome</keyword>
<dbReference type="Proteomes" id="UP000729402">
    <property type="component" value="Unassembled WGS sequence"/>
</dbReference>
<accession>A0A8J5VU24</accession>
<feature type="region of interest" description="Disordered" evidence="1">
    <location>
        <begin position="110"/>
        <end position="182"/>
    </location>
</feature>
<evidence type="ECO:0000313" key="3">
    <source>
        <dbReference type="Proteomes" id="UP000729402"/>
    </source>
</evidence>
<name>A0A8J5VU24_ZIZPA</name>
<comment type="caution">
    <text evidence="2">The sequence shown here is derived from an EMBL/GenBank/DDBJ whole genome shotgun (WGS) entry which is preliminary data.</text>
</comment>
<reference evidence="2" key="2">
    <citation type="submission" date="2021-02" db="EMBL/GenBank/DDBJ databases">
        <authorList>
            <person name="Kimball J.A."/>
            <person name="Haas M.W."/>
            <person name="Macchietto M."/>
            <person name="Kono T."/>
            <person name="Duquette J."/>
            <person name="Shao M."/>
        </authorList>
    </citation>
    <scope>NUCLEOTIDE SEQUENCE</scope>
    <source>
        <tissue evidence="2">Fresh leaf tissue</tissue>
    </source>
</reference>
<evidence type="ECO:0000256" key="1">
    <source>
        <dbReference type="SAM" id="MobiDB-lite"/>
    </source>
</evidence>
<feature type="compositionally biased region" description="Gly residues" evidence="1">
    <location>
        <begin position="302"/>
        <end position="318"/>
    </location>
</feature>
<gene>
    <name evidence="2" type="ORF">GUJ93_ZPchr0001g32891</name>
</gene>
<dbReference type="EMBL" id="JAAALK010000288">
    <property type="protein sequence ID" value="KAG8055609.1"/>
    <property type="molecule type" value="Genomic_DNA"/>
</dbReference>
<reference evidence="2" key="1">
    <citation type="journal article" date="2021" name="bioRxiv">
        <title>Whole Genome Assembly and Annotation of Northern Wild Rice, Zizania palustris L., Supports a Whole Genome Duplication in the Zizania Genus.</title>
        <authorList>
            <person name="Haas M."/>
            <person name="Kono T."/>
            <person name="Macchietto M."/>
            <person name="Millas R."/>
            <person name="McGilp L."/>
            <person name="Shao M."/>
            <person name="Duquette J."/>
            <person name="Hirsch C.N."/>
            <person name="Kimball J."/>
        </authorList>
    </citation>
    <scope>NUCLEOTIDE SEQUENCE</scope>
    <source>
        <tissue evidence="2">Fresh leaf tissue</tissue>
    </source>
</reference>
<organism evidence="2 3">
    <name type="scientific">Zizania palustris</name>
    <name type="common">Northern wild rice</name>
    <dbReference type="NCBI Taxonomy" id="103762"/>
    <lineage>
        <taxon>Eukaryota</taxon>
        <taxon>Viridiplantae</taxon>
        <taxon>Streptophyta</taxon>
        <taxon>Embryophyta</taxon>
        <taxon>Tracheophyta</taxon>
        <taxon>Spermatophyta</taxon>
        <taxon>Magnoliopsida</taxon>
        <taxon>Liliopsida</taxon>
        <taxon>Poales</taxon>
        <taxon>Poaceae</taxon>
        <taxon>BOP clade</taxon>
        <taxon>Oryzoideae</taxon>
        <taxon>Oryzeae</taxon>
        <taxon>Zizaniinae</taxon>
        <taxon>Zizania</taxon>
    </lineage>
</organism>
<feature type="region of interest" description="Disordered" evidence="1">
    <location>
        <begin position="292"/>
        <end position="339"/>
    </location>
</feature>